<evidence type="ECO:0000313" key="1">
    <source>
        <dbReference type="EMBL" id="RIB11127.1"/>
    </source>
</evidence>
<protein>
    <submittedName>
        <fullName evidence="1">Uncharacterized protein</fullName>
    </submittedName>
</protein>
<dbReference type="Proteomes" id="UP000266673">
    <property type="component" value="Unassembled WGS sequence"/>
</dbReference>
<organism evidence="1 2">
    <name type="scientific">Gigaspora rosea</name>
    <dbReference type="NCBI Taxonomy" id="44941"/>
    <lineage>
        <taxon>Eukaryota</taxon>
        <taxon>Fungi</taxon>
        <taxon>Fungi incertae sedis</taxon>
        <taxon>Mucoromycota</taxon>
        <taxon>Glomeromycotina</taxon>
        <taxon>Glomeromycetes</taxon>
        <taxon>Diversisporales</taxon>
        <taxon>Gigasporaceae</taxon>
        <taxon>Gigaspora</taxon>
    </lineage>
</organism>
<comment type="caution">
    <text evidence="1">The sequence shown here is derived from an EMBL/GenBank/DDBJ whole genome shotgun (WGS) entry which is preliminary data.</text>
</comment>
<dbReference type="OrthoDB" id="2368504at2759"/>
<evidence type="ECO:0000313" key="2">
    <source>
        <dbReference type="Proteomes" id="UP000266673"/>
    </source>
</evidence>
<dbReference type="AlphaFoldDB" id="A0A397UPK5"/>
<dbReference type="EMBL" id="QKWP01001170">
    <property type="protein sequence ID" value="RIB11127.1"/>
    <property type="molecule type" value="Genomic_DNA"/>
</dbReference>
<name>A0A397UPK5_9GLOM</name>
<sequence>MGCEESNYSEDPNIVLKDDSQIFKYHIIKEGVYPPKHKLKYTRRPAKHPIPHNYIVQTMYLKKIMLLSARYVTLDLEKSVESDQSPSHAAHLYCQRKCILGLEEQLREFIEEEKENFFYPNDSIVLKQAKFEINNCTYNINYRKIDKQLVELQTQAIVKSIDHGQISQEAYRSLAKLDESLIRAGAIYDMRQEITHKVNEKIPISLVDINQPTIFEPITEEADITDPTIVSNIVTSIGKRGHRRITDILNYIIPLYVQKEV</sequence>
<gene>
    <name evidence="1" type="ORF">C2G38_2262460</name>
</gene>
<keyword evidence="2" id="KW-1185">Reference proteome</keyword>
<proteinExistence type="predicted"/>
<reference evidence="1 2" key="1">
    <citation type="submission" date="2018-06" db="EMBL/GenBank/DDBJ databases">
        <title>Comparative genomics reveals the genomic features of Rhizophagus irregularis, R. cerebriforme, R. diaphanum and Gigaspora rosea, and their symbiotic lifestyle signature.</title>
        <authorList>
            <person name="Morin E."/>
            <person name="San Clemente H."/>
            <person name="Chen E.C.H."/>
            <person name="De La Providencia I."/>
            <person name="Hainaut M."/>
            <person name="Kuo A."/>
            <person name="Kohler A."/>
            <person name="Murat C."/>
            <person name="Tang N."/>
            <person name="Roy S."/>
            <person name="Loubradou J."/>
            <person name="Henrissat B."/>
            <person name="Grigoriev I.V."/>
            <person name="Corradi N."/>
            <person name="Roux C."/>
            <person name="Martin F.M."/>
        </authorList>
    </citation>
    <scope>NUCLEOTIDE SEQUENCE [LARGE SCALE GENOMIC DNA]</scope>
    <source>
        <strain evidence="1 2">DAOM 194757</strain>
    </source>
</reference>
<accession>A0A397UPK5</accession>